<dbReference type="OrthoDB" id="2339428at2"/>
<proteinExistence type="predicted"/>
<sequence length="250" mass="27296">MTLTPGWASASATGRTSSRRCATCNSTGGTLIQHGTTHQYGTLDNPYSGSSGADFEFYRAECSATPGPTPVIEPCINDSYIVDTGPVGSDSVDGWVQRLTEGQQVFADLGLGDVTVFETPHYLASSNAYTAISKVFEYRYERSNYFPGQLSGDQAPYQRAMDQFFPYTVRDIYGTKVLPENLGNITEEEQNNHAVRDTAFIVGGARANLAVRQSTASFFYHPFLGVEQLRETVEGIQALGYTFVPAMELT</sequence>
<dbReference type="InterPro" id="IPR018763">
    <property type="entry name" value="DUF2334"/>
</dbReference>
<reference evidence="1 2" key="1">
    <citation type="submission" date="2018-10" db="EMBL/GenBank/DDBJ databases">
        <title>Tessaracoccus antarcticuss sp. nov., isolated from sediment.</title>
        <authorList>
            <person name="Zhou L.Y."/>
            <person name="Du Z.J."/>
        </authorList>
    </citation>
    <scope>NUCLEOTIDE SEQUENCE [LARGE SCALE GENOMIC DNA]</scope>
    <source>
        <strain evidence="1 2">JDX10</strain>
    </source>
</reference>
<protein>
    <submittedName>
        <fullName evidence="1">DUF2334 domain-containing protein</fullName>
    </submittedName>
</protein>
<comment type="caution">
    <text evidence="1">The sequence shown here is derived from an EMBL/GenBank/DDBJ whole genome shotgun (WGS) entry which is preliminary data.</text>
</comment>
<accession>A0A3M0GG96</accession>
<organism evidence="1 2">
    <name type="scientific">Tessaracoccus antarcticus</name>
    <dbReference type="NCBI Taxonomy" id="2479848"/>
    <lineage>
        <taxon>Bacteria</taxon>
        <taxon>Bacillati</taxon>
        <taxon>Actinomycetota</taxon>
        <taxon>Actinomycetes</taxon>
        <taxon>Propionibacteriales</taxon>
        <taxon>Propionibacteriaceae</taxon>
        <taxon>Tessaracoccus</taxon>
    </lineage>
</organism>
<name>A0A3M0GG96_9ACTN</name>
<evidence type="ECO:0000313" key="2">
    <source>
        <dbReference type="Proteomes" id="UP000275256"/>
    </source>
</evidence>
<dbReference type="AlphaFoldDB" id="A0A3M0GG96"/>
<dbReference type="Proteomes" id="UP000275256">
    <property type="component" value="Unassembled WGS sequence"/>
</dbReference>
<dbReference type="EMBL" id="REFW01000002">
    <property type="protein sequence ID" value="RMB60159.1"/>
    <property type="molecule type" value="Genomic_DNA"/>
</dbReference>
<keyword evidence="2" id="KW-1185">Reference proteome</keyword>
<evidence type="ECO:0000313" key="1">
    <source>
        <dbReference type="EMBL" id="RMB60159.1"/>
    </source>
</evidence>
<dbReference type="Pfam" id="PF10096">
    <property type="entry name" value="DUF2334"/>
    <property type="match status" value="1"/>
</dbReference>
<gene>
    <name evidence="1" type="ORF">EAX62_10745</name>
</gene>